<dbReference type="eggNOG" id="COG3716">
    <property type="taxonomic scope" value="Bacteria"/>
</dbReference>
<evidence type="ECO:0000256" key="1">
    <source>
        <dbReference type="ARBA" id="ARBA00004651"/>
    </source>
</evidence>
<dbReference type="PROSITE" id="PS51108">
    <property type="entry name" value="PTS_EIID"/>
    <property type="match status" value="1"/>
</dbReference>
<dbReference type="HOGENOM" id="CLU_060742_2_0_0"/>
<feature type="transmembrane region" description="Helical" evidence="9">
    <location>
        <begin position="184"/>
        <end position="206"/>
    </location>
</feature>
<evidence type="ECO:0000256" key="5">
    <source>
        <dbReference type="ARBA" id="ARBA00022683"/>
    </source>
</evidence>
<comment type="subcellular location">
    <subcellularLocation>
        <location evidence="1">Cell membrane</location>
        <topology evidence="1">Multi-pass membrane protein</topology>
    </subcellularLocation>
</comment>
<keyword evidence="4" id="KW-0762">Sugar transport</keyword>
<accession>D1APL5</accession>
<keyword evidence="5" id="KW-0598">Phosphotransferase system</keyword>
<reference evidence="11" key="1">
    <citation type="submission" date="2009-09" db="EMBL/GenBank/DDBJ databases">
        <title>The complete chromosome of Sebaldella termitidis ATCC 33386.</title>
        <authorList>
            <consortium name="US DOE Joint Genome Institute (JGI-PGF)"/>
            <person name="Lucas S."/>
            <person name="Copeland A."/>
            <person name="Lapidus A."/>
            <person name="Glavina del Rio T."/>
            <person name="Dalin E."/>
            <person name="Tice H."/>
            <person name="Bruce D."/>
            <person name="Goodwin L."/>
            <person name="Pitluck S."/>
            <person name="Kyrpides N."/>
            <person name="Mavromatis K."/>
            <person name="Ivanova N."/>
            <person name="Mikhailova N."/>
            <person name="Sims D."/>
            <person name="Meincke L."/>
            <person name="Brettin T."/>
            <person name="Detter J.C."/>
            <person name="Han C."/>
            <person name="Larimer F."/>
            <person name="Land M."/>
            <person name="Hauser L."/>
            <person name="Markowitz V."/>
            <person name="Cheng J.F."/>
            <person name="Hugenholtz P."/>
            <person name="Woyke T."/>
            <person name="Wu D."/>
            <person name="Eisen J.A."/>
        </authorList>
    </citation>
    <scope>NUCLEOTIDE SEQUENCE [LARGE SCALE GENOMIC DNA]</scope>
    <source>
        <strain evidence="11">ATCC 33386 / NCTC 11300</strain>
    </source>
</reference>
<evidence type="ECO:0000256" key="6">
    <source>
        <dbReference type="ARBA" id="ARBA00022692"/>
    </source>
</evidence>
<keyword evidence="2" id="KW-0813">Transport</keyword>
<dbReference type="RefSeq" id="WP_012862631.1">
    <property type="nucleotide sequence ID" value="NC_013517.1"/>
</dbReference>
<dbReference type="PANTHER" id="PTHR32502">
    <property type="entry name" value="N-ACETYLGALACTOSAMINE PERMEASE II COMPONENT-RELATED"/>
    <property type="match status" value="1"/>
</dbReference>
<evidence type="ECO:0000256" key="3">
    <source>
        <dbReference type="ARBA" id="ARBA00022475"/>
    </source>
</evidence>
<evidence type="ECO:0000256" key="7">
    <source>
        <dbReference type="ARBA" id="ARBA00022989"/>
    </source>
</evidence>
<dbReference type="PANTHER" id="PTHR32502:SF5">
    <property type="entry name" value="N-ACETYLGALACTOSAMINE PERMEASE IID COMPONENT-RELATED"/>
    <property type="match status" value="1"/>
</dbReference>
<evidence type="ECO:0000313" key="11">
    <source>
        <dbReference type="Proteomes" id="UP000000845"/>
    </source>
</evidence>
<name>D1APL5_SEBTE</name>
<feature type="transmembrane region" description="Helical" evidence="9">
    <location>
        <begin position="226"/>
        <end position="247"/>
    </location>
</feature>
<dbReference type="Proteomes" id="UP000000845">
    <property type="component" value="Chromosome"/>
</dbReference>
<dbReference type="InterPro" id="IPR050303">
    <property type="entry name" value="GatZ_KbaZ_carbometab"/>
</dbReference>
<evidence type="ECO:0000256" key="8">
    <source>
        <dbReference type="ARBA" id="ARBA00023136"/>
    </source>
</evidence>
<keyword evidence="8 9" id="KW-0472">Membrane</keyword>
<organism evidence="10 11">
    <name type="scientific">Sebaldella termitidis (strain ATCC 33386 / NCTC 11300)</name>
    <dbReference type="NCBI Taxonomy" id="526218"/>
    <lineage>
        <taxon>Bacteria</taxon>
        <taxon>Fusobacteriati</taxon>
        <taxon>Fusobacteriota</taxon>
        <taxon>Fusobacteriia</taxon>
        <taxon>Fusobacteriales</taxon>
        <taxon>Leptotrichiaceae</taxon>
        <taxon>Sebaldella</taxon>
    </lineage>
</organism>
<feature type="transmembrane region" description="Helical" evidence="9">
    <location>
        <begin position="144"/>
        <end position="163"/>
    </location>
</feature>
<proteinExistence type="predicted"/>
<evidence type="ECO:0000256" key="2">
    <source>
        <dbReference type="ARBA" id="ARBA00022448"/>
    </source>
</evidence>
<keyword evidence="7 9" id="KW-1133">Transmembrane helix</keyword>
<dbReference type="GO" id="GO:0005886">
    <property type="term" value="C:plasma membrane"/>
    <property type="evidence" value="ECO:0007669"/>
    <property type="project" value="UniProtKB-SubCell"/>
</dbReference>
<dbReference type="InterPro" id="IPR004704">
    <property type="entry name" value="PTS_IID_man"/>
</dbReference>
<dbReference type="GO" id="GO:0009401">
    <property type="term" value="P:phosphoenolpyruvate-dependent sugar phosphotransferase system"/>
    <property type="evidence" value="ECO:0007669"/>
    <property type="project" value="UniProtKB-KW"/>
</dbReference>
<dbReference type="STRING" id="526218.Sterm_3208"/>
<evidence type="ECO:0000256" key="9">
    <source>
        <dbReference type="SAM" id="Phobius"/>
    </source>
</evidence>
<keyword evidence="3" id="KW-1003">Cell membrane</keyword>
<sequence>MENEEKKLITIKDVRSHWLRYYMTCEMGISYERLQAVGLCSALVPVLKKLYPNKDDLSKALQRHLVFYNTEAVFGSLINGIVIAMEEQKANGEPIEDETITSLKTGLMGPLAGIGDSIDWATLKPIIFALAATLSATGNPIGCFVLLALPVIQIAIGLNLSVYGYKAGRSSIRDILNSGRIKELILGASTLGLFMMGALSSTYVKLSTPVVINFGKGNEPFILQNVIDGIVPGLLPLAAVLGIYWWLNNKNQKMIMIMLIILAVSLIGAVTGLL</sequence>
<keyword evidence="6 9" id="KW-0812">Transmembrane</keyword>
<dbReference type="AlphaFoldDB" id="D1APL5"/>
<gene>
    <name evidence="10" type="ordered locus">Sterm_3208</name>
</gene>
<keyword evidence="11" id="KW-1185">Reference proteome</keyword>
<dbReference type="KEGG" id="str:Sterm_3208"/>
<dbReference type="Pfam" id="PF03613">
    <property type="entry name" value="EIID-AGA"/>
    <property type="match status" value="1"/>
</dbReference>
<evidence type="ECO:0000256" key="4">
    <source>
        <dbReference type="ARBA" id="ARBA00022597"/>
    </source>
</evidence>
<protein>
    <submittedName>
        <fullName evidence="10">PTS system mannose/fructose/sorbose family IID component</fullName>
    </submittedName>
</protein>
<dbReference type="EMBL" id="CP001739">
    <property type="protein sequence ID" value="ACZ10049.1"/>
    <property type="molecule type" value="Genomic_DNA"/>
</dbReference>
<reference evidence="10 11" key="2">
    <citation type="journal article" date="2010" name="Stand. Genomic Sci.">
        <title>Complete genome sequence of Sebaldella termitidis type strain (NCTC 11300).</title>
        <authorList>
            <person name="Harmon-Smith M."/>
            <person name="Celia L."/>
            <person name="Chertkov O."/>
            <person name="Lapidus A."/>
            <person name="Copeland A."/>
            <person name="Glavina Del Rio T."/>
            <person name="Nolan M."/>
            <person name="Lucas S."/>
            <person name="Tice H."/>
            <person name="Cheng J.F."/>
            <person name="Han C."/>
            <person name="Detter J.C."/>
            <person name="Bruce D."/>
            <person name="Goodwin L."/>
            <person name="Pitluck S."/>
            <person name="Pati A."/>
            <person name="Liolios K."/>
            <person name="Ivanova N."/>
            <person name="Mavromatis K."/>
            <person name="Mikhailova N."/>
            <person name="Chen A."/>
            <person name="Palaniappan K."/>
            <person name="Land M."/>
            <person name="Hauser L."/>
            <person name="Chang Y.J."/>
            <person name="Jeffries C.D."/>
            <person name="Brettin T."/>
            <person name="Goker M."/>
            <person name="Beck B."/>
            <person name="Bristow J."/>
            <person name="Eisen J.A."/>
            <person name="Markowitz V."/>
            <person name="Hugenholtz P."/>
            <person name="Kyrpides N.C."/>
            <person name="Klenk H.P."/>
            <person name="Chen F."/>
        </authorList>
    </citation>
    <scope>NUCLEOTIDE SEQUENCE [LARGE SCALE GENOMIC DNA]</scope>
    <source>
        <strain evidence="11">ATCC 33386 / NCTC 11300</strain>
    </source>
</reference>
<evidence type="ECO:0000313" key="10">
    <source>
        <dbReference type="EMBL" id="ACZ10049.1"/>
    </source>
</evidence>
<feature type="transmembrane region" description="Helical" evidence="9">
    <location>
        <begin position="254"/>
        <end position="273"/>
    </location>
</feature>